<evidence type="ECO:0000313" key="2">
    <source>
        <dbReference type="Proteomes" id="UP001320706"/>
    </source>
</evidence>
<gene>
    <name evidence="1" type="ORF">M8818_001713</name>
</gene>
<proteinExistence type="predicted"/>
<comment type="caution">
    <text evidence="1">The sequence shown here is derived from an EMBL/GenBank/DDBJ whole genome shotgun (WGS) entry which is preliminary data.</text>
</comment>
<dbReference type="EMBL" id="JAMKPW020000007">
    <property type="protein sequence ID" value="KAK8216750.1"/>
    <property type="molecule type" value="Genomic_DNA"/>
</dbReference>
<reference evidence="1" key="1">
    <citation type="submission" date="2024-02" db="EMBL/GenBank/DDBJ databases">
        <title>Metagenome Assembled Genome of Zalaria obscura JY119.</title>
        <authorList>
            <person name="Vighnesh L."/>
            <person name="Jagadeeshwari U."/>
            <person name="Venkata Ramana C."/>
            <person name="Sasikala C."/>
        </authorList>
    </citation>
    <scope>NUCLEOTIDE SEQUENCE</scope>
    <source>
        <strain evidence="1">JY119</strain>
    </source>
</reference>
<keyword evidence="2" id="KW-1185">Reference proteome</keyword>
<name>A0ACC3SK36_9PEZI</name>
<accession>A0ACC3SK36</accession>
<sequence length="466" mass="52657">MPDRERVVILGSGWAGYCVSRDLDKSKYQVVVVSPRSYFVFTPLLASTSVGTLEFRTALEPVRSRRNNVTFFQGWADSVDFDKKSVQIEEAVADPTQGLAPTGDRHEGESQEDKIRRIQAETKEGRLFPMAWDKLIVSVGCYSQTFGTPGVREHAYFLKDVGDARKIRNRMLTSTGIEWSAELHDLITEDMSKLYPELVEHCKITVYDVADKVLPMFDKKLADYAMKHFRRTGIDIKTSHHVQELRPGAPGEVQEGGLVKDETSCYTIKLKEEGEIGIGMCVWSTGLMMNPFVDEALGQPVKLPVDSVEMVQEPKGDDLTWHVRKNEKNGGIMTNHSLRMILEPEKAEGRAVLKDVFALGDCAIVEDTMYPATAQVANQKARWLAKHLNKRDVDTASFNYKDLGVMAYVGNWNAIMQSSGGDISGRAAWLIWRGAYLTKSISWRNKILIPIYWFVNWLFGRDISRF</sequence>
<dbReference type="Proteomes" id="UP001320706">
    <property type="component" value="Unassembled WGS sequence"/>
</dbReference>
<organism evidence="1 2">
    <name type="scientific">Zalaria obscura</name>
    <dbReference type="NCBI Taxonomy" id="2024903"/>
    <lineage>
        <taxon>Eukaryota</taxon>
        <taxon>Fungi</taxon>
        <taxon>Dikarya</taxon>
        <taxon>Ascomycota</taxon>
        <taxon>Pezizomycotina</taxon>
        <taxon>Dothideomycetes</taxon>
        <taxon>Dothideomycetidae</taxon>
        <taxon>Dothideales</taxon>
        <taxon>Zalariaceae</taxon>
        <taxon>Zalaria</taxon>
    </lineage>
</organism>
<evidence type="ECO:0000313" key="1">
    <source>
        <dbReference type="EMBL" id="KAK8216750.1"/>
    </source>
</evidence>
<protein>
    <submittedName>
        <fullName evidence="1">Uncharacterized protein</fullName>
    </submittedName>
</protein>